<feature type="region of interest" description="Disordered" evidence="1">
    <location>
        <begin position="1"/>
        <end position="33"/>
    </location>
</feature>
<name>A0ABQ7ZVA7_BRANA</name>
<evidence type="ECO:0000313" key="3">
    <source>
        <dbReference type="Proteomes" id="UP000824890"/>
    </source>
</evidence>
<dbReference type="PANTHER" id="PTHR31099:SF49">
    <property type="entry name" value="MYOSIN HEAVY CHAIN-LIKE PROTEIN"/>
    <property type="match status" value="1"/>
</dbReference>
<organism evidence="2 3">
    <name type="scientific">Brassica napus</name>
    <name type="common">Rape</name>
    <dbReference type="NCBI Taxonomy" id="3708"/>
    <lineage>
        <taxon>Eukaryota</taxon>
        <taxon>Viridiplantae</taxon>
        <taxon>Streptophyta</taxon>
        <taxon>Embryophyta</taxon>
        <taxon>Tracheophyta</taxon>
        <taxon>Spermatophyta</taxon>
        <taxon>Magnoliopsida</taxon>
        <taxon>eudicotyledons</taxon>
        <taxon>Gunneridae</taxon>
        <taxon>Pentapetalae</taxon>
        <taxon>rosids</taxon>
        <taxon>malvids</taxon>
        <taxon>Brassicales</taxon>
        <taxon>Brassicaceae</taxon>
        <taxon>Brassiceae</taxon>
        <taxon>Brassica</taxon>
    </lineage>
</organism>
<keyword evidence="3" id="KW-1185">Reference proteome</keyword>
<proteinExistence type="predicted"/>
<protein>
    <submittedName>
        <fullName evidence="2">Uncharacterized protein</fullName>
    </submittedName>
</protein>
<dbReference type="PANTHER" id="PTHR31099">
    <property type="entry name" value="OS06G0165300 PROTEIN"/>
    <property type="match status" value="1"/>
</dbReference>
<evidence type="ECO:0000256" key="1">
    <source>
        <dbReference type="SAM" id="MobiDB-lite"/>
    </source>
</evidence>
<dbReference type="Proteomes" id="UP000824890">
    <property type="component" value="Unassembled WGS sequence"/>
</dbReference>
<sequence>MTNRAGSRRRVDSPVSRSDSSPDPGTGSEYDLAAPPLPYVYESPPSIGLASSVSEDDLHRRNGLLASSIYEAFFDIGFKGVILSLVASLCDFFEISPSQLNPPSWRLLVAIQNLGNLENLSFGINEVLFSYHLAPLNGNERVIVKAGTHPVLPEGEDTVFRTRQLPLNRRQVPFLLSDSVLHRSSLWGNMSGNTSNDPFAAYHEAAKVMSAKKGSTSRTVSGGDLVITGSRRAATVKIEPSALVQTKKSRGGGMATRSSQHSAEVAHFVGSLATALSNLNLQVFPQDGTILLSGEPSEVVQVLQGGLLRTISQLFHFGERLSIESSLVSQEELDDLKRQVSEERAQRVAREMEIRDLKDKLKDMVRTAEISSADTLSIGKKNQELEEAIETLRLKMVMAVNGARVTARWELMREWLQKMSNQWDLAKALEQYKTVALEEAQNKGALVPTFEDEPVVPHVSGMDIDLRPGDLHLLTACLSFVFGIFRFVDDIRVASDWRAGEYCSSELSVDCLRVSYTTWAAWALDVMIVGGPMDPGC</sequence>
<evidence type="ECO:0000313" key="2">
    <source>
        <dbReference type="EMBL" id="KAH0884148.1"/>
    </source>
</evidence>
<feature type="compositionally biased region" description="Low complexity" evidence="1">
    <location>
        <begin position="13"/>
        <end position="24"/>
    </location>
</feature>
<dbReference type="EMBL" id="JAGKQM010000014">
    <property type="protein sequence ID" value="KAH0884148.1"/>
    <property type="molecule type" value="Genomic_DNA"/>
</dbReference>
<reference evidence="2 3" key="1">
    <citation type="submission" date="2021-05" db="EMBL/GenBank/DDBJ databases">
        <title>Genome Assembly of Synthetic Allotetraploid Brassica napus Reveals Homoeologous Exchanges between Subgenomes.</title>
        <authorList>
            <person name="Davis J.T."/>
        </authorList>
    </citation>
    <scope>NUCLEOTIDE SEQUENCE [LARGE SCALE GENOMIC DNA]</scope>
    <source>
        <strain evidence="3">cv. Da-Ae</strain>
        <tissue evidence="2">Seedling</tissue>
    </source>
</reference>
<accession>A0ABQ7ZVA7</accession>
<gene>
    <name evidence="2" type="ORF">HID58_060244</name>
</gene>
<comment type="caution">
    <text evidence="2">The sequence shown here is derived from an EMBL/GenBank/DDBJ whole genome shotgun (WGS) entry which is preliminary data.</text>
</comment>